<evidence type="ECO:0000256" key="1">
    <source>
        <dbReference type="ARBA" id="ARBA00022630"/>
    </source>
</evidence>
<organism evidence="4 5">
    <name type="scientific">Pegethrix bostrychoides GSE-TBD4-15B</name>
    <dbReference type="NCBI Taxonomy" id="2839662"/>
    <lineage>
        <taxon>Bacteria</taxon>
        <taxon>Bacillati</taxon>
        <taxon>Cyanobacteriota</taxon>
        <taxon>Cyanophyceae</taxon>
        <taxon>Oculatellales</taxon>
        <taxon>Oculatellaceae</taxon>
        <taxon>Pegethrix</taxon>
    </lineage>
</organism>
<gene>
    <name evidence="4" type="ORF">KME07_20225</name>
</gene>
<dbReference type="AlphaFoldDB" id="A0A951U6Q6"/>
<evidence type="ECO:0000313" key="4">
    <source>
        <dbReference type="EMBL" id="MBW4467761.1"/>
    </source>
</evidence>
<dbReference type="InterPro" id="IPR013785">
    <property type="entry name" value="Aldolase_TIM"/>
</dbReference>
<reference evidence="4" key="2">
    <citation type="journal article" date="2022" name="Microbiol. Resour. Announc.">
        <title>Metagenome Sequencing to Explore Phylogenomics of Terrestrial Cyanobacteria.</title>
        <authorList>
            <person name="Ward R.D."/>
            <person name="Stajich J.E."/>
            <person name="Johansen J.R."/>
            <person name="Huntemann M."/>
            <person name="Clum A."/>
            <person name="Foster B."/>
            <person name="Foster B."/>
            <person name="Roux S."/>
            <person name="Palaniappan K."/>
            <person name="Varghese N."/>
            <person name="Mukherjee S."/>
            <person name="Reddy T.B.K."/>
            <person name="Daum C."/>
            <person name="Copeland A."/>
            <person name="Chen I.A."/>
            <person name="Ivanova N.N."/>
            <person name="Kyrpides N.C."/>
            <person name="Shapiro N."/>
            <person name="Eloe-Fadrosh E.A."/>
            <person name="Pietrasiak N."/>
        </authorList>
    </citation>
    <scope>NUCLEOTIDE SEQUENCE</scope>
    <source>
        <strain evidence="4">GSE-TBD4-15B</strain>
    </source>
</reference>
<evidence type="ECO:0000256" key="3">
    <source>
        <dbReference type="ARBA" id="ARBA00023002"/>
    </source>
</evidence>
<protein>
    <submittedName>
        <fullName evidence="4">Nitronate monooxygenase family protein</fullName>
    </submittedName>
</protein>
<name>A0A951U6Q6_9CYAN</name>
<keyword evidence="2" id="KW-0288">FMN</keyword>
<dbReference type="Gene3D" id="3.20.20.70">
    <property type="entry name" value="Aldolase class I"/>
    <property type="match status" value="1"/>
</dbReference>
<evidence type="ECO:0000313" key="5">
    <source>
        <dbReference type="Proteomes" id="UP000707356"/>
    </source>
</evidence>
<keyword evidence="3" id="KW-0560">Oxidoreductase</keyword>
<dbReference type="EMBL" id="JAHHHV010000080">
    <property type="protein sequence ID" value="MBW4467761.1"/>
    <property type="molecule type" value="Genomic_DNA"/>
</dbReference>
<dbReference type="PANTHER" id="PTHR32332:SF18">
    <property type="entry name" value="2-NITROPROPANE DIOXYGENASE"/>
    <property type="match status" value="1"/>
</dbReference>
<dbReference type="Proteomes" id="UP000707356">
    <property type="component" value="Unassembled WGS sequence"/>
</dbReference>
<accession>A0A951U6Q6</accession>
<reference evidence="4" key="1">
    <citation type="submission" date="2021-05" db="EMBL/GenBank/DDBJ databases">
        <authorList>
            <person name="Pietrasiak N."/>
            <person name="Ward R."/>
            <person name="Stajich J.E."/>
            <person name="Kurbessoian T."/>
        </authorList>
    </citation>
    <scope>NUCLEOTIDE SEQUENCE</scope>
    <source>
        <strain evidence="4">GSE-TBD4-15B</strain>
    </source>
</reference>
<keyword evidence="4" id="KW-0503">Monooxygenase</keyword>
<dbReference type="CDD" id="cd04730">
    <property type="entry name" value="NPD_like"/>
    <property type="match status" value="1"/>
</dbReference>
<dbReference type="SUPFAM" id="SSF51412">
    <property type="entry name" value="Inosine monophosphate dehydrogenase (IMPDH)"/>
    <property type="match status" value="1"/>
</dbReference>
<keyword evidence="1" id="KW-0285">Flavoprotein</keyword>
<dbReference type="GO" id="GO:0018580">
    <property type="term" value="F:nitronate monooxygenase activity"/>
    <property type="evidence" value="ECO:0007669"/>
    <property type="project" value="InterPro"/>
</dbReference>
<dbReference type="InterPro" id="IPR004136">
    <property type="entry name" value="NMO"/>
</dbReference>
<evidence type="ECO:0000256" key="2">
    <source>
        <dbReference type="ARBA" id="ARBA00022643"/>
    </source>
</evidence>
<sequence length="362" mass="38676">MLPLPPLQIGSHLAPYPIIQGAMAVRVSGAPLASAVANAGGIGLISSFGIGLHPDYFGAAYPKRRLFEANQLALIDAIQEARQTSPTGMIGVNILVATRDYPELAQTAAARGANLIVTAAGMPWDLPRYTEQYPEVALVPIVSNLESAQALCETWQERYQRWPDGLIVENCKLIGGHFASQCESGDVATIATTVAELRHYLNWQGRATPIIVTGGIWDRSDIERMLAIGADGVQMGSRFITTAECSADPRYQALHVGAETPDIITVPSPAGKPARVIRNRFAELALADSPDLEKRCIANCLAACLCRDRGKTYCLLQALSRAAQGDTDQGLLFSGGAVRAVERILPVAELMATLTCSTLTVP</sequence>
<dbReference type="PANTHER" id="PTHR32332">
    <property type="entry name" value="2-NITROPROPANE DIOXYGENASE"/>
    <property type="match status" value="1"/>
</dbReference>
<dbReference type="Pfam" id="PF03060">
    <property type="entry name" value="NMO"/>
    <property type="match status" value="1"/>
</dbReference>
<comment type="caution">
    <text evidence="4">The sequence shown here is derived from an EMBL/GenBank/DDBJ whole genome shotgun (WGS) entry which is preliminary data.</text>
</comment>
<proteinExistence type="predicted"/>